<accession>A0ABT8KVX8</accession>
<dbReference type="Proteomes" id="UP001172082">
    <property type="component" value="Unassembled WGS sequence"/>
</dbReference>
<evidence type="ECO:0000313" key="2">
    <source>
        <dbReference type="Proteomes" id="UP001172082"/>
    </source>
</evidence>
<protein>
    <submittedName>
        <fullName evidence="1">Glycosyltransferase family protein</fullName>
    </submittedName>
</protein>
<reference evidence="1" key="1">
    <citation type="submission" date="2023-06" db="EMBL/GenBank/DDBJ databases">
        <title>Genomic of Parafulvivirga corallium.</title>
        <authorList>
            <person name="Wang G."/>
        </authorList>
    </citation>
    <scope>NUCLEOTIDE SEQUENCE</scope>
    <source>
        <strain evidence="1">BMA10</strain>
    </source>
</reference>
<evidence type="ECO:0000313" key="1">
    <source>
        <dbReference type="EMBL" id="MDN5204942.1"/>
    </source>
</evidence>
<comment type="caution">
    <text evidence="1">The sequence shown here is derived from an EMBL/GenBank/DDBJ whole genome shotgun (WGS) entry which is preliminary data.</text>
</comment>
<dbReference type="SUPFAM" id="SSF53756">
    <property type="entry name" value="UDP-Glycosyltransferase/glycogen phosphorylase"/>
    <property type="match status" value="1"/>
</dbReference>
<dbReference type="Pfam" id="PF13528">
    <property type="entry name" value="Glyco_trans_1_3"/>
    <property type="match status" value="1"/>
</dbReference>
<proteinExistence type="predicted"/>
<gene>
    <name evidence="1" type="ORF">QQ008_26365</name>
</gene>
<dbReference type="RefSeq" id="WP_346754965.1">
    <property type="nucleotide sequence ID" value="NZ_JAUJEA010000014.1"/>
</dbReference>
<keyword evidence="2" id="KW-1185">Reference proteome</keyword>
<name>A0ABT8KVX8_9BACT</name>
<dbReference type="EMBL" id="JAUJEA010000014">
    <property type="protein sequence ID" value="MDN5204942.1"/>
    <property type="molecule type" value="Genomic_DNA"/>
</dbReference>
<sequence>MKILYAIQGTGNGHLSRARDIIPVLQKQGDLDILVSGIQADVSIPYEIKYRLKGLSFIFGKQGGVDIWKTYLKSNSRRLQKEIKSLPIQDYDLIINDFEPVSAWAAYLKGKPCIGLSHQAAVIDKDSPKPKKTDRTGKLILRHYAPTSQYYGFHFQSYNDNIFTPVIRKQIRNLDVTNDGHFTVYLPAYSDKKLIKVLSEIKEVKWEVFSKHNKKPVRHENIYIQPVTNESFIESFASCSGILCGAGFETPAEALYLNKKLMVIPMKGQYEQHCNAAAVKAMGVPVLKSLKKKRIDKIKDWINNGEIIKVNYPDITEHIIDKLIRNFSTDQKTTFEQSFDPDLQLIGG</sequence>
<organism evidence="1 2">
    <name type="scientific">Splendidivirga corallicola</name>
    <dbReference type="NCBI Taxonomy" id="3051826"/>
    <lineage>
        <taxon>Bacteria</taxon>
        <taxon>Pseudomonadati</taxon>
        <taxon>Bacteroidota</taxon>
        <taxon>Cytophagia</taxon>
        <taxon>Cytophagales</taxon>
        <taxon>Splendidivirgaceae</taxon>
        <taxon>Splendidivirga</taxon>
    </lineage>
</organism>